<comment type="caution">
    <text evidence="5">The sequence shown here is derived from an EMBL/GenBank/DDBJ whole genome shotgun (WGS) entry which is preliminary data.</text>
</comment>
<sequence length="265" mass="29482">MQPDRLAQIRHHLYRHGVTSVTELAKVVESSVATIRRDLQRLEEQGYVRRTHGGAEIIGSGNAEVGFQARESHRLTTKRAIADAAYEQLIENTSVFLDSGTTVLQLAKRLRLHPIPLTVFTNSVAIVDALLDTPKIQLTLLAGRVRNENRSIVGPLAERSIEALWFDQLFLGASAVQPDGSIATPDSDEASLNAAMLRHSTMRFLLMDSRKFGKHSTFRVGTLDDVTHVITDDHLDEEWMSRLAQTELSCSYVSGTSLHDENEDI</sequence>
<dbReference type="PANTHER" id="PTHR30363:SF44">
    <property type="entry name" value="AGA OPERON TRANSCRIPTIONAL REPRESSOR-RELATED"/>
    <property type="match status" value="1"/>
</dbReference>
<evidence type="ECO:0000256" key="3">
    <source>
        <dbReference type="ARBA" id="ARBA00023163"/>
    </source>
</evidence>
<dbReference type="PRINTS" id="PR00037">
    <property type="entry name" value="HTHLACR"/>
</dbReference>
<dbReference type="SUPFAM" id="SSF46785">
    <property type="entry name" value="Winged helix' DNA-binding domain"/>
    <property type="match status" value="1"/>
</dbReference>
<dbReference type="InterPro" id="IPR018356">
    <property type="entry name" value="Tscrpt_reg_HTH_DeoR_CS"/>
</dbReference>
<dbReference type="SMART" id="SM00420">
    <property type="entry name" value="HTH_DEOR"/>
    <property type="match status" value="1"/>
</dbReference>
<dbReference type="SMART" id="SM01134">
    <property type="entry name" value="DeoRC"/>
    <property type="match status" value="1"/>
</dbReference>
<keyword evidence="1" id="KW-0805">Transcription regulation</keyword>
<name>A0ABR9YIR1_9PROT</name>
<keyword evidence="6" id="KW-1185">Reference proteome</keyword>
<dbReference type="Gene3D" id="1.10.10.10">
    <property type="entry name" value="Winged helix-like DNA-binding domain superfamily/Winged helix DNA-binding domain"/>
    <property type="match status" value="1"/>
</dbReference>
<dbReference type="Pfam" id="PF00455">
    <property type="entry name" value="DeoRC"/>
    <property type="match status" value="1"/>
</dbReference>
<dbReference type="EMBL" id="JABCQF010000001">
    <property type="protein sequence ID" value="MBF0881673.1"/>
    <property type="molecule type" value="Genomic_DNA"/>
</dbReference>
<reference evidence="5" key="2">
    <citation type="submission" date="2020-11" db="EMBL/GenBank/DDBJ databases">
        <title>Description of novel Gluconobacter species.</title>
        <authorList>
            <person name="Cleenwerck I."/>
            <person name="Cnockaert M."/>
            <person name="Borremans W."/>
            <person name="Wieme A.D."/>
            <person name="De Vuyst L."/>
            <person name="Vandamme P."/>
        </authorList>
    </citation>
    <scope>NUCLEOTIDE SEQUENCE</scope>
    <source>
        <strain evidence="5">R-71646</strain>
    </source>
</reference>
<dbReference type="Proteomes" id="UP000644588">
    <property type="component" value="Unassembled WGS sequence"/>
</dbReference>
<dbReference type="PROSITE" id="PS51000">
    <property type="entry name" value="HTH_DEOR_2"/>
    <property type="match status" value="1"/>
</dbReference>
<gene>
    <name evidence="5" type="ORF">HKD31_02780</name>
</gene>
<dbReference type="InterPro" id="IPR037171">
    <property type="entry name" value="NagB/RpiA_transferase-like"/>
</dbReference>
<dbReference type="Gene3D" id="3.40.50.1360">
    <property type="match status" value="1"/>
</dbReference>
<keyword evidence="2" id="KW-0238">DNA-binding</keyword>
<evidence type="ECO:0000256" key="2">
    <source>
        <dbReference type="ARBA" id="ARBA00023125"/>
    </source>
</evidence>
<dbReference type="InterPro" id="IPR014036">
    <property type="entry name" value="DeoR-like_C"/>
</dbReference>
<evidence type="ECO:0000313" key="5">
    <source>
        <dbReference type="EMBL" id="MBF0881673.1"/>
    </source>
</evidence>
<dbReference type="InterPro" id="IPR050313">
    <property type="entry name" value="Carb_Metab_HTH_regulators"/>
</dbReference>
<dbReference type="PROSITE" id="PS00894">
    <property type="entry name" value="HTH_DEOR_1"/>
    <property type="match status" value="1"/>
</dbReference>
<feature type="domain" description="HTH deoR-type" evidence="4">
    <location>
        <begin position="2"/>
        <end position="57"/>
    </location>
</feature>
<accession>A0ABR9YIR1</accession>
<dbReference type="InterPro" id="IPR036390">
    <property type="entry name" value="WH_DNA-bd_sf"/>
</dbReference>
<organism evidence="5 6">
    <name type="scientific">Gluconobacter potus</name>
    <dbReference type="NCBI Taxonomy" id="2724927"/>
    <lineage>
        <taxon>Bacteria</taxon>
        <taxon>Pseudomonadati</taxon>
        <taxon>Pseudomonadota</taxon>
        <taxon>Alphaproteobacteria</taxon>
        <taxon>Acetobacterales</taxon>
        <taxon>Acetobacteraceae</taxon>
        <taxon>Gluconobacter</taxon>
    </lineage>
</organism>
<dbReference type="SUPFAM" id="SSF100950">
    <property type="entry name" value="NagB/RpiA/CoA transferase-like"/>
    <property type="match status" value="1"/>
</dbReference>
<evidence type="ECO:0000259" key="4">
    <source>
        <dbReference type="PROSITE" id="PS51000"/>
    </source>
</evidence>
<keyword evidence="3" id="KW-0804">Transcription</keyword>
<reference evidence="5" key="1">
    <citation type="submission" date="2020-04" db="EMBL/GenBank/DDBJ databases">
        <authorList>
            <person name="Sombolestani A."/>
        </authorList>
    </citation>
    <scope>NUCLEOTIDE SEQUENCE</scope>
    <source>
        <strain evidence="5">R-71646</strain>
    </source>
</reference>
<dbReference type="PANTHER" id="PTHR30363">
    <property type="entry name" value="HTH-TYPE TRANSCRIPTIONAL REGULATOR SRLR-RELATED"/>
    <property type="match status" value="1"/>
</dbReference>
<dbReference type="Pfam" id="PF08220">
    <property type="entry name" value="HTH_DeoR"/>
    <property type="match status" value="1"/>
</dbReference>
<evidence type="ECO:0000313" key="6">
    <source>
        <dbReference type="Proteomes" id="UP000644588"/>
    </source>
</evidence>
<dbReference type="InterPro" id="IPR036388">
    <property type="entry name" value="WH-like_DNA-bd_sf"/>
</dbReference>
<dbReference type="InterPro" id="IPR001034">
    <property type="entry name" value="DeoR_HTH"/>
</dbReference>
<dbReference type="RefSeq" id="WP_194263683.1">
    <property type="nucleotide sequence ID" value="NZ_JABCQF010000001.1"/>
</dbReference>
<protein>
    <submittedName>
        <fullName evidence="5">DeoR/GlpR transcriptional regulator</fullName>
    </submittedName>
</protein>
<evidence type="ECO:0000256" key="1">
    <source>
        <dbReference type="ARBA" id="ARBA00023015"/>
    </source>
</evidence>
<proteinExistence type="predicted"/>